<sequence length="281" mass="30506">MLKNMRFHRFGAVCFLGMLTIAPQGKAQTALTCQGEGGRVEFSCKTWTEIQSGIQSGLDSIIVPVGGAEQSGPYIAVGKHNVRAQMLADRIAYGVGNTLVAPVISYVPEGSTSPRTSHMKFAGTLSVPPAVFEGVLKGAAESLRVQGFRKIIFLGDHGGYQSYMERVAQELNHSWRGQAFVLYLKDYYEVIPRQYADYLRSHGHASEVGMHAELSDTSLMLATDPSLVRLEKLRSASKPTASDGVYGGDPRRATAELGQIGIDMQIRTAVAAIQSFNRSHP</sequence>
<dbReference type="EMBL" id="CP038141">
    <property type="protein sequence ID" value="QDH16820.1"/>
    <property type="molecule type" value="Genomic_DNA"/>
</dbReference>
<dbReference type="GO" id="GO:0046872">
    <property type="term" value="F:metal ion binding"/>
    <property type="evidence" value="ECO:0007669"/>
    <property type="project" value="UniProtKB-KW"/>
</dbReference>
<gene>
    <name evidence="6" type="ORF">E3D00_03980</name>
</gene>
<keyword evidence="7" id="KW-1185">Reference proteome</keyword>
<evidence type="ECO:0000256" key="1">
    <source>
        <dbReference type="ARBA" id="ARBA00001947"/>
    </source>
</evidence>
<keyword evidence="4" id="KW-0862">Zinc</keyword>
<protein>
    <submittedName>
        <fullName evidence="6">Creatininase family protein</fullName>
    </submittedName>
</protein>
<dbReference type="PANTHER" id="PTHR35005:SF1">
    <property type="entry name" value="2-AMINO-5-FORMYLAMINO-6-RIBOSYLAMINOPYRIMIDIN-4(3H)-ONE 5'-MONOPHOSPHATE DEFORMYLASE"/>
    <property type="match status" value="1"/>
</dbReference>
<proteinExistence type="inferred from homology"/>
<dbReference type="InterPro" id="IPR003785">
    <property type="entry name" value="Creatininase/forma_Hydrolase"/>
</dbReference>
<evidence type="ECO:0000256" key="5">
    <source>
        <dbReference type="ARBA" id="ARBA00024029"/>
    </source>
</evidence>
<evidence type="ECO:0000256" key="4">
    <source>
        <dbReference type="ARBA" id="ARBA00022833"/>
    </source>
</evidence>
<evidence type="ECO:0000313" key="7">
    <source>
        <dbReference type="Proteomes" id="UP000316313"/>
    </source>
</evidence>
<dbReference type="OrthoDB" id="9801445at2"/>
<comment type="cofactor">
    <cofactor evidence="1">
        <name>Zn(2+)</name>
        <dbReference type="ChEBI" id="CHEBI:29105"/>
    </cofactor>
</comment>
<organism evidence="6 7">
    <name type="scientific">Swingsia samuiensis</name>
    <dbReference type="NCBI Taxonomy" id="1293412"/>
    <lineage>
        <taxon>Bacteria</taxon>
        <taxon>Pseudomonadati</taxon>
        <taxon>Pseudomonadota</taxon>
        <taxon>Alphaproteobacteria</taxon>
        <taxon>Acetobacterales</taxon>
        <taxon>Acetobacteraceae</taxon>
        <taxon>Swingsia</taxon>
    </lineage>
</organism>
<keyword evidence="2" id="KW-0479">Metal-binding</keyword>
<dbReference type="Pfam" id="PF02633">
    <property type="entry name" value="Creatininase"/>
    <property type="match status" value="1"/>
</dbReference>
<dbReference type="GO" id="GO:0016811">
    <property type="term" value="F:hydrolase activity, acting on carbon-nitrogen (but not peptide) bonds, in linear amides"/>
    <property type="evidence" value="ECO:0007669"/>
    <property type="project" value="TreeGrafter"/>
</dbReference>
<evidence type="ECO:0000313" key="6">
    <source>
        <dbReference type="EMBL" id="QDH16820.1"/>
    </source>
</evidence>
<dbReference type="KEGG" id="ssam:E3D00_03980"/>
<dbReference type="SUPFAM" id="SSF102215">
    <property type="entry name" value="Creatininase"/>
    <property type="match status" value="1"/>
</dbReference>
<evidence type="ECO:0000256" key="2">
    <source>
        <dbReference type="ARBA" id="ARBA00022723"/>
    </source>
</evidence>
<keyword evidence="3" id="KW-0378">Hydrolase</keyword>
<dbReference type="GO" id="GO:0009231">
    <property type="term" value="P:riboflavin biosynthetic process"/>
    <property type="evidence" value="ECO:0007669"/>
    <property type="project" value="TreeGrafter"/>
</dbReference>
<accession>A0A4Y6UJ23</accession>
<reference evidence="6 7" key="1">
    <citation type="submission" date="2019-03" db="EMBL/GenBank/DDBJ databases">
        <title>The complete genome sequence of Swingsia samuiensis NBRC107927(T).</title>
        <authorList>
            <person name="Chua K.-O."/>
            <person name="Chan K.-G."/>
            <person name="See-Too W.-S."/>
        </authorList>
    </citation>
    <scope>NUCLEOTIDE SEQUENCE [LARGE SCALE GENOMIC DNA]</scope>
    <source>
        <strain evidence="6 7">AH83</strain>
    </source>
</reference>
<dbReference type="PANTHER" id="PTHR35005">
    <property type="entry name" value="3-DEHYDRO-SCYLLO-INOSOSE HYDROLASE"/>
    <property type="match status" value="1"/>
</dbReference>
<dbReference type="AlphaFoldDB" id="A0A4Y6UJ23"/>
<dbReference type="Gene3D" id="3.40.50.10310">
    <property type="entry name" value="Creatininase"/>
    <property type="match status" value="1"/>
</dbReference>
<comment type="similarity">
    <text evidence="5">Belongs to the creatininase superfamily.</text>
</comment>
<evidence type="ECO:0000256" key="3">
    <source>
        <dbReference type="ARBA" id="ARBA00022801"/>
    </source>
</evidence>
<name>A0A4Y6UJ23_9PROT</name>
<dbReference type="InterPro" id="IPR024087">
    <property type="entry name" value="Creatininase-like_sf"/>
</dbReference>
<dbReference type="Proteomes" id="UP000316313">
    <property type="component" value="Chromosome"/>
</dbReference>